<dbReference type="SUPFAM" id="SSF55550">
    <property type="entry name" value="SH2 domain"/>
    <property type="match status" value="1"/>
</dbReference>
<dbReference type="PANTHER" id="PTHR11243">
    <property type="entry name" value="GROWTH FACTOR RECEPTOR-BOUND PROTEIN"/>
    <property type="match status" value="1"/>
</dbReference>
<dbReference type="Pfam" id="PF21989">
    <property type="entry name" value="RA_2"/>
    <property type="match status" value="1"/>
</dbReference>
<dbReference type="InterPro" id="IPR049328">
    <property type="entry name" value="TM_ErbB1"/>
</dbReference>
<keyword evidence="16" id="KW-0418">Kinase</keyword>
<evidence type="ECO:0000256" key="28">
    <source>
        <dbReference type="ARBA" id="ARBA00023242"/>
    </source>
</evidence>
<feature type="domain" description="Ras-associating" evidence="44">
    <location>
        <begin position="1278"/>
        <end position="1364"/>
    </location>
</feature>
<dbReference type="FunFam" id="3.30.200.20:FF:000184">
    <property type="entry name" value="Receptor protein-tyrosine kinase"/>
    <property type="match status" value="1"/>
</dbReference>
<dbReference type="InterPro" id="IPR008266">
    <property type="entry name" value="Tyr_kinase_AS"/>
</dbReference>
<evidence type="ECO:0000256" key="24">
    <source>
        <dbReference type="ARBA" id="ARBA00023159"/>
    </source>
</evidence>
<dbReference type="InterPro" id="IPR000494">
    <property type="entry name" value="Rcpt_L-dom"/>
</dbReference>
<comment type="function">
    <text evidence="30">In the nucleus is involved in transcriptional regulation. Associates with the 5'-TCAAATTC-3' sequence in the PTGS2/COX-2 promoter and activates its transcription. Implicated in transcriptional activation of CDKN1A; the function involves STAT3 and SRC. Involved in the transcription of rRNA genes by RNA Pol I and enhances protein synthesis and cell growth.</text>
</comment>
<dbReference type="GO" id="GO:0005829">
    <property type="term" value="C:cytosol"/>
    <property type="evidence" value="ECO:0007669"/>
    <property type="project" value="Ensembl"/>
</dbReference>
<dbReference type="InterPro" id="IPR039664">
    <property type="entry name" value="GRB/APBB1IP"/>
</dbReference>
<dbReference type="Pfam" id="PF01030">
    <property type="entry name" value="Recep_L_domain"/>
    <property type="match status" value="2"/>
</dbReference>
<dbReference type="InterPro" id="IPR009030">
    <property type="entry name" value="Growth_fac_rcpt_cys_sf"/>
</dbReference>
<feature type="signal peptide" evidence="40">
    <location>
        <begin position="1"/>
        <end position="22"/>
    </location>
</feature>
<dbReference type="PRINTS" id="PR00109">
    <property type="entry name" value="TYRKINASE"/>
</dbReference>
<evidence type="ECO:0000256" key="1">
    <source>
        <dbReference type="ARBA" id="ARBA00004123"/>
    </source>
</evidence>
<sequence length="1710" mass="189195">MELAAWCRWGLLLALLPPGAAGTQVCTGTDMKLRLPASPETHLDMLRHLYQGCQVVQGNLELTYLPADASLSFLQEIQEVQGYVLIAHNRVSQVPLQRLRIVRGTQLFEEHYALAVLDNGDFLESAAPAAGTAPGGLQELQLRSLTEILKGGVLIQRNPQLCHQDTILWEDIFHKNNQLPLKQIDTNRSRACAPCSPACKAPNCWGESSQDCQSLTRTVCASGCARCKGPQPTDCCHEQCAAGCTGPKHSDCLACLHFNHSGICELHCPALVTYNTDTFESMPNPEGRYTFGASCVTACPYNYLSTDVGSCTLVCPLNNQEVTAEDGTQRCEKCSKPCAPVCYGLGMEHLREVRAVTSANIQEFAGCKKIFGSLAFLPESFAGDPDSNIAPLQAEQLKVFESLEEITGYLYISAWPDSLPDLSVFQNLRVIRGRVLHDGAYSLTLQGLGISWLGLRSLRELGSGLALIHRNARLCFVHTVPWDQLFQNPHQALLHSANRPEDECVGEGLACYPLCAQGHCWGPGPTQCVNCSQFLRGQECVEECRVLQGLPREYVKDRYCLPCHPECHPQNGSVTCFGSEADQCVACAHYKDPPFCVARCPSGVKPDLSFMPIWKFPDEEGICQPCPINCTHSCVDLDDKGCPAEQRASPVTSIIAAVVGVLLVVLVGLVFGILIKRRRQKIRKYTMRRLLQETELVEPLTPSGAMPNQAQMRILKETELRKVKVLGSGAFGTVYKGIWIPDGENVKIPVAIKVLRENTSPKANKEILDEAYVMAGVGSPYVSRLLGICLTSTVQLVTQLMPYGCLLDHVREHRGRLGSQDLLNWCVQIAKGMSYLEDVRLVHRDLAARNVLVKSPNHVKITDFGLARLLDIDETEYHADGGKVPIKWMALESILRRRFTHQSDVWSYGVTVWELMTFGAKPYDGIPAREIPDLLEKGERLPQPPICTIDVYMIMVKCWMIDSECRPRFRELVAEFSRMARDPQRFVVIQNEDMGPASPLDSTFYRSLLEDDDMGDLVDAEEYLVPQQGFFCPDPAPGAAGTAHRRHRSTSTRSGGGELTLGLEPSEEEPPRSPLAPSEGAGSDVFDGDLGMGAAKGLQPLPQHDSSPLQRYSEDPTVPLSPEADGYVAPLTCSPQPGPCSSIPGHEDSRSSISVLYSWTVSPLAPATEEQKQSQPEVMELGLSPLHLSSSPEDLYLASGTPPGTPPPLDAPLSGEVKRSQPLPIPTSRKLLREEELQSTSLPSIPNPFPELCSPSSQSPILGGSSSARGLLPRDTSCPHVIKVYSEDGTCRSVEVATGATARYVCEMLVQRSHALSDENWGLVECHPYLALERALEDHESVAEVQAAWPIGGDSRIVFRKNFAKYELFKSTPHSLFPEKMVSSCLDAHTGMSHEDVIQNFLNAGSFPEIQGFLQLRGSGRKLWKRFFCFLRRSGLYYSTKGTSKDPRHLQYVADVNESNVYVVTQGRKLYGMPTDFGFCIKPNKLRNGHKGLRLFCTEDERSRSCWLAAFRLFKFGVQLYKNYQQTLCRHLCPPCGGSPPSRSVSDDTLVAMDFSGHAGRVIENPREALSAALEEAQAWRKKTNHRLSLPTPSSGTSLSAAIHRTQPWFHGRISREESQRLIRQQGLVDGLFLVRESQRNPQGFVLSLCHVQKVKHYLILPSEEEGRLYFSMDDGQTRFTDLLQLVEFHQLNRGILPCLLRYCCTRVAL</sequence>
<dbReference type="InterPro" id="IPR006211">
    <property type="entry name" value="Furin-like_Cys-rich_dom"/>
</dbReference>
<dbReference type="InterPro" id="IPR029071">
    <property type="entry name" value="Ubiquitin-like_domsf"/>
</dbReference>
<dbReference type="SMART" id="SM00314">
    <property type="entry name" value="RA"/>
    <property type="match status" value="1"/>
</dbReference>
<evidence type="ECO:0000256" key="6">
    <source>
        <dbReference type="ARBA" id="ARBA00011902"/>
    </source>
</evidence>
<dbReference type="InterPro" id="IPR036941">
    <property type="entry name" value="Rcpt_L-dom_sf"/>
</dbReference>
<name>A0A4W2IPJ8_BOBOX</name>
<dbReference type="GO" id="GO:0030307">
    <property type="term" value="P:positive regulation of cell growth"/>
    <property type="evidence" value="ECO:0007669"/>
    <property type="project" value="Ensembl"/>
</dbReference>
<keyword evidence="13 40" id="KW-0732">Signal</keyword>
<dbReference type="GO" id="GO:0042060">
    <property type="term" value="P:wound healing"/>
    <property type="evidence" value="ECO:0007669"/>
    <property type="project" value="Ensembl"/>
</dbReference>
<evidence type="ECO:0000256" key="33">
    <source>
        <dbReference type="ARBA" id="ARBA00042465"/>
    </source>
</evidence>
<dbReference type="GO" id="GO:0007528">
    <property type="term" value="P:neuromuscular junction development"/>
    <property type="evidence" value="ECO:0007669"/>
    <property type="project" value="Ensembl"/>
</dbReference>
<dbReference type="CDD" id="cd00064">
    <property type="entry name" value="FU"/>
    <property type="match status" value="3"/>
</dbReference>
<protein>
    <recommendedName>
        <fullName evidence="31">Receptor tyrosine-protein kinase erbB-2</fullName>
        <ecNumber evidence="6">2.7.10.1</ecNumber>
        <ecNumber evidence="7">2.7.10.2</ecNumber>
    </recommendedName>
    <alternativeName>
        <fullName evidence="32">Proto-oncogene c-ErbB-2</fullName>
    </alternativeName>
    <alternativeName>
        <fullName evidence="33">p185erbB2</fullName>
    </alternativeName>
</protein>
<dbReference type="InterPro" id="IPR000159">
    <property type="entry name" value="RA_dom"/>
</dbReference>
<dbReference type="GO" id="GO:0042552">
    <property type="term" value="P:myelination"/>
    <property type="evidence" value="ECO:0007669"/>
    <property type="project" value="Ensembl"/>
</dbReference>
<dbReference type="CDD" id="cd10413">
    <property type="entry name" value="SH2_Grb7"/>
    <property type="match status" value="1"/>
</dbReference>
<feature type="compositionally biased region" description="Low complexity" evidence="38">
    <location>
        <begin position="1254"/>
        <end position="1267"/>
    </location>
</feature>
<dbReference type="GO" id="GO:0007507">
    <property type="term" value="P:heart development"/>
    <property type="evidence" value="ECO:0007669"/>
    <property type="project" value="Ensembl"/>
</dbReference>
<keyword evidence="26" id="KW-0675">Receptor</keyword>
<dbReference type="InterPro" id="IPR035032">
    <property type="entry name" value="Grb7_SH2"/>
</dbReference>
<evidence type="ECO:0000256" key="9">
    <source>
        <dbReference type="ARBA" id="ARBA00022490"/>
    </source>
</evidence>
<comment type="catalytic activity">
    <reaction evidence="35">
        <text>L-tyrosyl-[protein] + ATP = O-phospho-L-tyrosyl-[protein] + ADP + H(+)</text>
        <dbReference type="Rhea" id="RHEA:10596"/>
        <dbReference type="Rhea" id="RHEA-COMP:10136"/>
        <dbReference type="Rhea" id="RHEA-COMP:20101"/>
        <dbReference type="ChEBI" id="CHEBI:15378"/>
        <dbReference type="ChEBI" id="CHEBI:30616"/>
        <dbReference type="ChEBI" id="CHEBI:46858"/>
        <dbReference type="ChEBI" id="CHEBI:61978"/>
        <dbReference type="ChEBI" id="CHEBI:456216"/>
        <dbReference type="EC" id="2.7.10.2"/>
    </reaction>
</comment>
<evidence type="ECO:0000313" key="45">
    <source>
        <dbReference type="Ensembl" id="ENSBIXP00005046176.1"/>
    </source>
</evidence>
<dbReference type="InterPro" id="IPR036860">
    <property type="entry name" value="SH2_dom_sf"/>
</dbReference>
<dbReference type="InterPro" id="IPR011009">
    <property type="entry name" value="Kinase-like_dom_sf"/>
</dbReference>
<keyword evidence="19 36" id="KW-0727">SH2 domain</keyword>
<dbReference type="GO" id="GO:0043491">
    <property type="term" value="P:phosphatidylinositol 3-kinase/protein kinase B signal transduction"/>
    <property type="evidence" value="ECO:0007669"/>
    <property type="project" value="Ensembl"/>
</dbReference>
<dbReference type="SUPFAM" id="SSF56112">
    <property type="entry name" value="Protein kinase-like (PK-like)"/>
    <property type="match status" value="1"/>
</dbReference>
<dbReference type="SMART" id="SM00252">
    <property type="entry name" value="SH2"/>
    <property type="match status" value="1"/>
</dbReference>
<dbReference type="Pfam" id="PF00169">
    <property type="entry name" value="PH"/>
    <property type="match status" value="1"/>
</dbReference>
<evidence type="ECO:0000256" key="34">
    <source>
        <dbReference type="ARBA" id="ARBA00051243"/>
    </source>
</evidence>
<evidence type="ECO:0000256" key="29">
    <source>
        <dbReference type="ARBA" id="ARBA00023273"/>
    </source>
</evidence>
<feature type="transmembrane region" description="Helical" evidence="39">
    <location>
        <begin position="654"/>
        <end position="675"/>
    </location>
</feature>
<evidence type="ECO:0000256" key="40">
    <source>
        <dbReference type="SAM" id="SignalP"/>
    </source>
</evidence>
<dbReference type="Gene3D" id="1.20.5.100">
    <property type="entry name" value="Cytochrome c1, transmembrane anchor, C-terminal"/>
    <property type="match status" value="1"/>
</dbReference>
<dbReference type="InterPro" id="IPR011993">
    <property type="entry name" value="PH-like_dom_sf"/>
</dbReference>
<dbReference type="GO" id="GO:0070372">
    <property type="term" value="P:regulation of ERK1 and ERK2 cascade"/>
    <property type="evidence" value="ECO:0007669"/>
    <property type="project" value="Ensembl"/>
</dbReference>
<dbReference type="Pfam" id="PF08947">
    <property type="entry name" value="BPS"/>
    <property type="match status" value="1"/>
</dbReference>
<dbReference type="SUPFAM" id="SSF52058">
    <property type="entry name" value="L domain-like"/>
    <property type="match status" value="2"/>
</dbReference>
<dbReference type="PRINTS" id="PR00401">
    <property type="entry name" value="SH2DOMAIN"/>
</dbReference>
<evidence type="ECO:0000256" key="20">
    <source>
        <dbReference type="ARBA" id="ARBA00023015"/>
    </source>
</evidence>
<evidence type="ECO:0000256" key="19">
    <source>
        <dbReference type="ARBA" id="ARBA00022999"/>
    </source>
</evidence>
<keyword evidence="8" id="KW-1003">Cell membrane</keyword>
<keyword evidence="12 39" id="KW-0812">Transmembrane</keyword>
<evidence type="ECO:0000256" key="32">
    <source>
        <dbReference type="ARBA" id="ARBA00041969"/>
    </source>
</evidence>
<accession>A0A4W2IPJ8</accession>
<dbReference type="InterPro" id="IPR006212">
    <property type="entry name" value="Furin_repeat"/>
</dbReference>
<evidence type="ECO:0000256" key="5">
    <source>
        <dbReference type="ARBA" id="ARBA00006708"/>
    </source>
</evidence>
<dbReference type="GO" id="GO:0043209">
    <property type="term" value="C:myelin sheath"/>
    <property type="evidence" value="ECO:0007669"/>
    <property type="project" value="Ensembl"/>
</dbReference>
<dbReference type="GO" id="GO:0019838">
    <property type="term" value="F:growth factor binding"/>
    <property type="evidence" value="ECO:0007669"/>
    <property type="project" value="Ensembl"/>
</dbReference>
<dbReference type="GO" id="GO:0042734">
    <property type="term" value="C:presynaptic membrane"/>
    <property type="evidence" value="ECO:0007669"/>
    <property type="project" value="Ensembl"/>
</dbReference>
<dbReference type="PROSITE" id="PS50003">
    <property type="entry name" value="PH_DOMAIN"/>
    <property type="match status" value="1"/>
</dbReference>
<evidence type="ECO:0000259" key="43">
    <source>
        <dbReference type="PROSITE" id="PS50011"/>
    </source>
</evidence>
<evidence type="ECO:0000259" key="42">
    <source>
        <dbReference type="PROSITE" id="PS50003"/>
    </source>
</evidence>
<evidence type="ECO:0000256" key="12">
    <source>
        <dbReference type="ARBA" id="ARBA00022692"/>
    </source>
</evidence>
<dbReference type="InterPro" id="IPR046986">
    <property type="entry name" value="GRB7_RA"/>
</dbReference>
<feature type="region of interest" description="Disordered" evidence="38">
    <location>
        <begin position="1241"/>
        <end position="1268"/>
    </location>
</feature>
<dbReference type="GO" id="GO:0043125">
    <property type="term" value="F:ErbB-3 class receptor binding"/>
    <property type="evidence" value="ECO:0007669"/>
    <property type="project" value="Ensembl"/>
</dbReference>
<dbReference type="Gene3D" id="3.80.20.20">
    <property type="entry name" value="Receptor L-domain"/>
    <property type="match status" value="2"/>
</dbReference>
<dbReference type="PROSITE" id="PS50011">
    <property type="entry name" value="PROTEIN_KINASE_DOM"/>
    <property type="match status" value="1"/>
</dbReference>
<evidence type="ECO:0000256" key="3">
    <source>
        <dbReference type="ARBA" id="ARBA00004412"/>
    </source>
</evidence>
<evidence type="ECO:0000256" key="26">
    <source>
        <dbReference type="ARBA" id="ARBA00023170"/>
    </source>
</evidence>
<dbReference type="Gene3D" id="3.30.200.20">
    <property type="entry name" value="Phosphorylase Kinase, domain 1"/>
    <property type="match status" value="1"/>
</dbReference>
<dbReference type="FunFam" id="1.20.5.100:FF:000007">
    <property type="entry name" value="Receptor protein-tyrosine kinase"/>
    <property type="match status" value="1"/>
</dbReference>
<keyword evidence="21 39" id="KW-0472">Membrane</keyword>
<evidence type="ECO:0000313" key="46">
    <source>
        <dbReference type="Proteomes" id="UP000429181"/>
    </source>
</evidence>
<dbReference type="FunFam" id="3.80.20.20:FF:000007">
    <property type="entry name" value="Receptor protein-tyrosine kinase"/>
    <property type="match status" value="1"/>
</dbReference>
<dbReference type="InterPro" id="IPR000980">
    <property type="entry name" value="SH2"/>
</dbReference>
<keyword evidence="18 39" id="KW-1133">Transmembrane helix</keyword>
<dbReference type="Gene3D" id="2.30.29.30">
    <property type="entry name" value="Pleckstrin-homology domain (PH domain)/Phosphotyrosine-binding domain (PTB)"/>
    <property type="match status" value="1"/>
</dbReference>
<feature type="domain" description="Protein kinase" evidence="43">
    <location>
        <begin position="720"/>
        <end position="987"/>
    </location>
</feature>
<dbReference type="CDD" id="cd05109">
    <property type="entry name" value="PTKc_HER2"/>
    <property type="match status" value="1"/>
</dbReference>
<evidence type="ECO:0000256" key="37">
    <source>
        <dbReference type="PROSITE-ProRule" id="PRU10141"/>
    </source>
</evidence>
<evidence type="ECO:0000256" key="14">
    <source>
        <dbReference type="ARBA" id="ARBA00022741"/>
    </source>
</evidence>
<dbReference type="GO" id="GO:0032587">
    <property type="term" value="C:ruffle membrane"/>
    <property type="evidence" value="ECO:0007669"/>
    <property type="project" value="UniProtKB-SubCell"/>
</dbReference>
<dbReference type="InterPro" id="IPR039665">
    <property type="entry name" value="PH_APBB1IP"/>
</dbReference>
<dbReference type="Pfam" id="PF21314">
    <property type="entry name" value="TM_ErbB1"/>
    <property type="match status" value="1"/>
</dbReference>
<dbReference type="GO" id="GO:0045785">
    <property type="term" value="P:positive regulation of cell adhesion"/>
    <property type="evidence" value="ECO:0007669"/>
    <property type="project" value="Ensembl"/>
</dbReference>
<feature type="region of interest" description="Disordered" evidence="38">
    <location>
        <begin position="1029"/>
        <end position="1133"/>
    </location>
</feature>
<dbReference type="GO" id="GO:0033088">
    <property type="term" value="P:negative regulation of immature T cell proliferation in thymus"/>
    <property type="evidence" value="ECO:0007669"/>
    <property type="project" value="Ensembl"/>
</dbReference>
<dbReference type="GO" id="GO:0032886">
    <property type="term" value="P:regulation of microtubule-based process"/>
    <property type="evidence" value="ECO:0007669"/>
    <property type="project" value="Ensembl"/>
</dbReference>
<dbReference type="PANTHER" id="PTHR11243:SF25">
    <property type="entry name" value="GROWTH FACTOR RECEPTOR-BOUND PROTEIN 7"/>
    <property type="match status" value="1"/>
</dbReference>
<dbReference type="GO" id="GO:0038134">
    <property type="term" value="P:ERBB2-EGFR signaling pathway"/>
    <property type="evidence" value="ECO:0007669"/>
    <property type="project" value="Ensembl"/>
</dbReference>
<dbReference type="FunFam" id="2.10.220.10:FF:000009">
    <property type="entry name" value="Receptor protein-tyrosine kinase"/>
    <property type="match status" value="1"/>
</dbReference>
<dbReference type="GO" id="GO:0035025">
    <property type="term" value="P:positive regulation of Rho protein signal transduction"/>
    <property type="evidence" value="ECO:0007669"/>
    <property type="project" value="Ensembl"/>
</dbReference>
<dbReference type="GO" id="GO:0033080">
    <property type="term" value="P:immature T cell proliferation in thymus"/>
    <property type="evidence" value="ECO:0007669"/>
    <property type="project" value="Ensembl"/>
</dbReference>
<dbReference type="FunFam" id="3.80.20.20:FF:000008">
    <property type="entry name" value="Receptor protein-tyrosine kinase"/>
    <property type="match status" value="1"/>
</dbReference>
<dbReference type="GO" id="GO:0048471">
    <property type="term" value="C:perinuclear region of cytoplasm"/>
    <property type="evidence" value="ECO:0007669"/>
    <property type="project" value="UniProtKB-SubCell"/>
</dbReference>
<dbReference type="PROSITE" id="PS50001">
    <property type="entry name" value="SH2"/>
    <property type="match status" value="1"/>
</dbReference>
<evidence type="ECO:0000256" key="38">
    <source>
        <dbReference type="SAM" id="MobiDB-lite"/>
    </source>
</evidence>
<gene>
    <name evidence="45" type="primary">ERBB2</name>
</gene>
<evidence type="ECO:0000256" key="7">
    <source>
        <dbReference type="ARBA" id="ARBA00011903"/>
    </source>
</evidence>
<evidence type="ECO:0000256" key="31">
    <source>
        <dbReference type="ARBA" id="ARBA00040669"/>
    </source>
</evidence>
<dbReference type="SMART" id="SM00219">
    <property type="entry name" value="TyrKc"/>
    <property type="match status" value="1"/>
</dbReference>
<evidence type="ECO:0000256" key="11">
    <source>
        <dbReference type="ARBA" id="ARBA00022679"/>
    </source>
</evidence>
<dbReference type="Pfam" id="PF07714">
    <property type="entry name" value="PK_Tyr_Ser-Thr"/>
    <property type="match status" value="1"/>
</dbReference>
<feature type="chain" id="PRO_5021341685" description="Receptor tyrosine-protein kinase erbB-2" evidence="40">
    <location>
        <begin position="23"/>
        <end position="1710"/>
    </location>
</feature>
<dbReference type="Gene3D" id="2.10.220.10">
    <property type="entry name" value="Hormone Receptor, Insulin-like Growth Factor Receptor 1, Chain A, domain 2"/>
    <property type="match status" value="3"/>
</dbReference>
<dbReference type="GO" id="GO:0071364">
    <property type="term" value="P:cellular response to epidermal growth factor stimulus"/>
    <property type="evidence" value="ECO:0007669"/>
    <property type="project" value="Ensembl"/>
</dbReference>
<dbReference type="GO" id="GO:0016323">
    <property type="term" value="C:basolateral plasma membrane"/>
    <property type="evidence" value="ECO:0007669"/>
    <property type="project" value="Ensembl"/>
</dbReference>
<dbReference type="GO" id="GO:0005524">
    <property type="term" value="F:ATP binding"/>
    <property type="evidence" value="ECO:0007669"/>
    <property type="project" value="UniProtKB-UniRule"/>
</dbReference>
<evidence type="ECO:0000256" key="2">
    <source>
        <dbReference type="ARBA" id="ARBA00004199"/>
    </source>
</evidence>
<dbReference type="GO" id="GO:0045727">
    <property type="term" value="P:positive regulation of translation"/>
    <property type="evidence" value="ECO:0007669"/>
    <property type="project" value="Ensembl"/>
</dbReference>
<dbReference type="Gene3D" id="4.10.1140.10">
    <property type="entry name" value="membrane-bound form of the juxtamembrane domain of the epidermal growth factor receptor like domain"/>
    <property type="match status" value="1"/>
</dbReference>
<dbReference type="GO" id="GO:0050679">
    <property type="term" value="P:positive regulation of epithelial cell proliferation"/>
    <property type="evidence" value="ECO:0007669"/>
    <property type="project" value="Ensembl"/>
</dbReference>
<evidence type="ECO:0000256" key="30">
    <source>
        <dbReference type="ARBA" id="ARBA00037619"/>
    </source>
</evidence>
<keyword evidence="14 37" id="KW-0547">Nucleotide-binding</keyword>
<evidence type="ECO:0000256" key="25">
    <source>
        <dbReference type="ARBA" id="ARBA00023163"/>
    </source>
</evidence>
<reference evidence="45 46" key="1">
    <citation type="submission" date="2018-11" db="EMBL/GenBank/DDBJ databases">
        <title>Haplotype-resolved cattle genomes.</title>
        <authorList>
            <person name="Low W.Y."/>
            <person name="Tearle R."/>
            <person name="Bickhart D.M."/>
            <person name="Rosen B.D."/>
            <person name="Koren S."/>
            <person name="Rhie A."/>
            <person name="Hiendleder S."/>
            <person name="Phillippy A.M."/>
            <person name="Smith T.P.L."/>
            <person name="Williams J.L."/>
        </authorList>
    </citation>
    <scope>NUCLEOTIDE SEQUENCE [LARGE SCALE GENOMIC DNA]</scope>
</reference>
<evidence type="ECO:0000256" key="27">
    <source>
        <dbReference type="ARBA" id="ARBA00023180"/>
    </source>
</evidence>
<dbReference type="FunFam" id="2.30.29.30:FF:000062">
    <property type="entry name" value="growth factor receptor-bound protein 10 isoform X1"/>
    <property type="match status" value="1"/>
</dbReference>
<dbReference type="InterPro" id="IPR015042">
    <property type="entry name" value="BPS-dom"/>
</dbReference>
<keyword evidence="15" id="KW-0967">Endosome</keyword>
<dbReference type="GO" id="GO:0038143">
    <property type="term" value="C:ERBB3:ERBB2 complex"/>
    <property type="evidence" value="ECO:0007669"/>
    <property type="project" value="Ensembl"/>
</dbReference>
<evidence type="ECO:0000256" key="21">
    <source>
        <dbReference type="ARBA" id="ARBA00023136"/>
    </source>
</evidence>
<dbReference type="PROSITE" id="PS00109">
    <property type="entry name" value="PROTEIN_KINASE_TYR"/>
    <property type="match status" value="1"/>
</dbReference>
<dbReference type="GO" id="GO:0038133">
    <property type="term" value="P:ERBB2-ERBB3 signaling pathway"/>
    <property type="evidence" value="ECO:0007669"/>
    <property type="project" value="Ensembl"/>
</dbReference>
<dbReference type="GO" id="GO:0004715">
    <property type="term" value="F:non-membrane spanning protein tyrosine kinase activity"/>
    <property type="evidence" value="ECO:0007669"/>
    <property type="project" value="UniProtKB-EC"/>
</dbReference>
<dbReference type="Gene3D" id="3.30.505.10">
    <property type="entry name" value="SH2 domain"/>
    <property type="match status" value="1"/>
</dbReference>
<dbReference type="InterPro" id="IPR000719">
    <property type="entry name" value="Prot_kinase_dom"/>
</dbReference>
<evidence type="ECO:0000256" key="4">
    <source>
        <dbReference type="ARBA" id="ARBA00004556"/>
    </source>
</evidence>
<dbReference type="GO" id="GO:0045943">
    <property type="term" value="P:positive regulation of transcription by RNA polymerase I"/>
    <property type="evidence" value="ECO:0007669"/>
    <property type="project" value="Ensembl"/>
</dbReference>
<evidence type="ECO:0000256" key="18">
    <source>
        <dbReference type="ARBA" id="ARBA00022989"/>
    </source>
</evidence>
<evidence type="ECO:0000256" key="35">
    <source>
        <dbReference type="ARBA" id="ARBA00051245"/>
    </source>
</evidence>
<dbReference type="Gene3D" id="1.10.510.10">
    <property type="entry name" value="Transferase(Phosphotransferase) domain 1"/>
    <property type="match status" value="1"/>
</dbReference>
<dbReference type="EC" id="2.7.10.2" evidence="7"/>
<keyword evidence="28" id="KW-0539">Nucleus</keyword>
<feature type="binding site" evidence="37">
    <location>
        <position position="753"/>
    </location>
    <ligand>
        <name>ATP</name>
        <dbReference type="ChEBI" id="CHEBI:30616"/>
    </ligand>
</feature>
<dbReference type="Gene3D" id="3.10.20.90">
    <property type="entry name" value="Phosphatidylinositol 3-kinase Catalytic Subunit, Chain A, domain 1"/>
    <property type="match status" value="1"/>
</dbReference>
<dbReference type="SMART" id="SM00233">
    <property type="entry name" value="PH"/>
    <property type="match status" value="1"/>
</dbReference>
<feature type="region of interest" description="Disordered" evidence="38">
    <location>
        <begin position="1190"/>
        <end position="1229"/>
    </location>
</feature>
<dbReference type="GO" id="GO:0030971">
    <property type="term" value="F:receptor tyrosine kinase binding"/>
    <property type="evidence" value="ECO:0007669"/>
    <property type="project" value="Ensembl"/>
</dbReference>
<keyword evidence="24" id="KW-0010">Activator</keyword>
<dbReference type="GO" id="GO:0005769">
    <property type="term" value="C:early endosome"/>
    <property type="evidence" value="ECO:0007669"/>
    <property type="project" value="UniProtKB-SubCell"/>
</dbReference>
<keyword evidence="27" id="KW-0325">Glycoprotein</keyword>
<proteinExistence type="inferred from homology"/>
<comment type="subcellular location">
    <subcellularLocation>
        <location evidence="2">Cell projection</location>
        <location evidence="2">Ruffle membrane</location>
        <topology evidence="2">Single-pass type I membrane protein</topology>
    </subcellularLocation>
    <subcellularLocation>
        <location evidence="4">Cytoplasm</location>
        <location evidence="4">Perinuclear region</location>
    </subcellularLocation>
    <subcellularLocation>
        <location evidence="3">Early endosome</location>
    </subcellularLocation>
    <subcellularLocation>
        <location evidence="1">Nucleus</location>
    </subcellularLocation>
</comment>
<dbReference type="PROSITE" id="PS00107">
    <property type="entry name" value="PROTEIN_KINASE_ATP"/>
    <property type="match status" value="1"/>
</dbReference>
<keyword evidence="17 37" id="KW-0067">ATP-binding</keyword>
<dbReference type="InterPro" id="IPR017441">
    <property type="entry name" value="Protein_kinase_ATP_BS"/>
</dbReference>
<dbReference type="GO" id="GO:0071526">
    <property type="term" value="P:semaphorin-plexin signaling pathway"/>
    <property type="evidence" value="ECO:0007669"/>
    <property type="project" value="Ensembl"/>
</dbReference>
<dbReference type="FunFam" id="4.10.1140.10:FF:000001">
    <property type="entry name" value="Receptor protein-tyrosine kinase"/>
    <property type="match status" value="1"/>
</dbReference>
<dbReference type="PROSITE" id="PS50200">
    <property type="entry name" value="RA"/>
    <property type="match status" value="1"/>
</dbReference>
<dbReference type="Pfam" id="PF00757">
    <property type="entry name" value="Furin-like"/>
    <property type="match status" value="1"/>
</dbReference>
<dbReference type="GeneTree" id="ENSGT00940000158232"/>
<dbReference type="GO" id="GO:0010008">
    <property type="term" value="C:endosome membrane"/>
    <property type="evidence" value="ECO:0007669"/>
    <property type="project" value="Ensembl"/>
</dbReference>
<dbReference type="FunFam" id="3.30.505.10:FF:000015">
    <property type="entry name" value="Growth factor receptor-bound protein 10 isoform X1"/>
    <property type="match status" value="1"/>
</dbReference>
<dbReference type="FunFam" id="3.10.20.90:FF:000056">
    <property type="entry name" value="growth factor receptor-bound protein 10 isoform X1"/>
    <property type="match status" value="1"/>
</dbReference>
<keyword evidence="9" id="KW-0963">Cytoplasm</keyword>
<dbReference type="GO" id="GO:0048709">
    <property type="term" value="P:oligodendrocyte differentiation"/>
    <property type="evidence" value="ECO:0007669"/>
    <property type="project" value="Ensembl"/>
</dbReference>
<dbReference type="GO" id="GO:0008045">
    <property type="term" value="P:motor neuron axon guidance"/>
    <property type="evidence" value="ECO:0007669"/>
    <property type="project" value="Ensembl"/>
</dbReference>
<keyword evidence="29" id="KW-0966">Cell projection</keyword>
<dbReference type="SUPFAM" id="SSF57184">
    <property type="entry name" value="Growth factor receptor domain"/>
    <property type="match status" value="2"/>
</dbReference>
<dbReference type="CDD" id="cd01259">
    <property type="entry name" value="PH_APBB1IP"/>
    <property type="match status" value="1"/>
</dbReference>
<dbReference type="CDD" id="cd16140">
    <property type="entry name" value="RA_GRB7"/>
    <property type="match status" value="1"/>
</dbReference>
<keyword evidence="22" id="KW-0829">Tyrosine-protein kinase</keyword>
<evidence type="ECO:0000256" key="23">
    <source>
        <dbReference type="ARBA" id="ARBA00023157"/>
    </source>
</evidence>
<keyword evidence="25" id="KW-0804">Transcription</keyword>
<evidence type="ECO:0000259" key="41">
    <source>
        <dbReference type="PROSITE" id="PS50001"/>
    </source>
</evidence>
<dbReference type="Pfam" id="PF14843">
    <property type="entry name" value="GF_recep_IV"/>
    <property type="match status" value="1"/>
</dbReference>
<dbReference type="Ensembl" id="ENSBIXT00005055871.1">
    <property type="protein sequence ID" value="ENSBIXP00005046176.1"/>
    <property type="gene ID" value="ENSBIXG00005031102.1"/>
</dbReference>
<dbReference type="GO" id="GO:0015026">
    <property type="term" value="F:coreceptor activity"/>
    <property type="evidence" value="ECO:0007669"/>
    <property type="project" value="Ensembl"/>
</dbReference>
<evidence type="ECO:0000256" key="15">
    <source>
        <dbReference type="ARBA" id="ARBA00022753"/>
    </source>
</evidence>
<dbReference type="GO" id="GO:0090314">
    <property type="term" value="P:positive regulation of protein targeting to membrane"/>
    <property type="evidence" value="ECO:0007669"/>
    <property type="project" value="Ensembl"/>
</dbReference>
<dbReference type="GO" id="GO:0038135">
    <property type="term" value="P:ERBB2-ERBB4 signaling pathway"/>
    <property type="evidence" value="ECO:0007669"/>
    <property type="project" value="Ensembl"/>
</dbReference>
<dbReference type="Proteomes" id="UP000429181">
    <property type="component" value="Chromosome 19"/>
</dbReference>
<dbReference type="InterPro" id="IPR001849">
    <property type="entry name" value="PH_domain"/>
</dbReference>
<evidence type="ECO:0000256" key="8">
    <source>
        <dbReference type="ARBA" id="ARBA00022475"/>
    </source>
</evidence>
<dbReference type="InterPro" id="IPR032778">
    <property type="entry name" value="GF_recep_IV"/>
</dbReference>
<keyword evidence="10" id="KW-0597">Phosphoprotein</keyword>
<dbReference type="SMART" id="SM00261">
    <property type="entry name" value="FU"/>
    <property type="match status" value="3"/>
</dbReference>
<evidence type="ECO:0000256" key="13">
    <source>
        <dbReference type="ARBA" id="ARBA00022729"/>
    </source>
</evidence>
<keyword evidence="11" id="KW-0808">Transferase</keyword>
<evidence type="ECO:0000256" key="10">
    <source>
        <dbReference type="ARBA" id="ARBA00022553"/>
    </source>
</evidence>
<dbReference type="GO" id="GO:0004714">
    <property type="term" value="F:transmembrane receptor protein tyrosine kinase activity"/>
    <property type="evidence" value="ECO:0007669"/>
    <property type="project" value="UniProtKB-EC"/>
</dbReference>
<dbReference type="SUPFAM" id="SSF54236">
    <property type="entry name" value="Ubiquitin-like"/>
    <property type="match status" value="1"/>
</dbReference>
<dbReference type="Pfam" id="PF00017">
    <property type="entry name" value="SH2"/>
    <property type="match status" value="1"/>
</dbReference>
<evidence type="ECO:0000256" key="36">
    <source>
        <dbReference type="PROSITE-ProRule" id="PRU00191"/>
    </source>
</evidence>
<dbReference type="InterPro" id="IPR001245">
    <property type="entry name" value="Ser-Thr/Tyr_kinase_cat_dom"/>
</dbReference>
<dbReference type="CDD" id="cd12094">
    <property type="entry name" value="TM_ErbB2"/>
    <property type="match status" value="1"/>
</dbReference>
<dbReference type="GO" id="GO:0016324">
    <property type="term" value="C:apical plasma membrane"/>
    <property type="evidence" value="ECO:0007669"/>
    <property type="project" value="Ensembl"/>
</dbReference>
<dbReference type="GO" id="GO:0014044">
    <property type="term" value="P:Schwann cell development"/>
    <property type="evidence" value="ECO:0007669"/>
    <property type="project" value="Ensembl"/>
</dbReference>
<feature type="domain" description="SH2" evidence="41">
    <location>
        <begin position="1609"/>
        <end position="1705"/>
    </location>
</feature>
<evidence type="ECO:0000256" key="16">
    <source>
        <dbReference type="ARBA" id="ARBA00022777"/>
    </source>
</evidence>
<keyword evidence="23" id="KW-1015">Disulfide bond</keyword>
<evidence type="ECO:0000256" key="39">
    <source>
        <dbReference type="SAM" id="Phobius"/>
    </source>
</evidence>
<dbReference type="SUPFAM" id="SSF50729">
    <property type="entry name" value="PH domain-like"/>
    <property type="match status" value="1"/>
</dbReference>
<dbReference type="GO" id="GO:0099645">
    <property type="term" value="P:neurotransmitter receptor localization to postsynaptic specialization membrane"/>
    <property type="evidence" value="ECO:0007669"/>
    <property type="project" value="Ensembl"/>
</dbReference>
<dbReference type="GO" id="GO:0001042">
    <property type="term" value="F:RNA polymerase I core binding"/>
    <property type="evidence" value="ECO:0007669"/>
    <property type="project" value="Ensembl"/>
</dbReference>
<reference evidence="45" key="2">
    <citation type="submission" date="2025-08" db="UniProtKB">
        <authorList>
            <consortium name="Ensembl"/>
        </authorList>
    </citation>
    <scope>IDENTIFICATION</scope>
</reference>
<dbReference type="GO" id="GO:0002116">
    <property type="term" value="C:semaphorin receptor complex"/>
    <property type="evidence" value="ECO:0007669"/>
    <property type="project" value="Ensembl"/>
</dbReference>
<evidence type="ECO:0000256" key="17">
    <source>
        <dbReference type="ARBA" id="ARBA00022840"/>
    </source>
</evidence>
<comment type="catalytic activity">
    <reaction evidence="34">
        <text>L-tyrosyl-[protein] + ATP = O-phospho-L-tyrosyl-[protein] + ADP + H(+)</text>
        <dbReference type="Rhea" id="RHEA:10596"/>
        <dbReference type="Rhea" id="RHEA-COMP:10136"/>
        <dbReference type="Rhea" id="RHEA-COMP:20101"/>
        <dbReference type="ChEBI" id="CHEBI:15378"/>
        <dbReference type="ChEBI" id="CHEBI:30616"/>
        <dbReference type="ChEBI" id="CHEBI:46858"/>
        <dbReference type="ChEBI" id="CHEBI:61978"/>
        <dbReference type="ChEBI" id="CHEBI:456216"/>
        <dbReference type="EC" id="2.7.10.1"/>
    </reaction>
</comment>
<feature type="compositionally biased region" description="Low complexity" evidence="38">
    <location>
        <begin position="1190"/>
        <end position="1202"/>
    </location>
</feature>
<dbReference type="GO" id="GO:0046982">
    <property type="term" value="F:protein heterodimerization activity"/>
    <property type="evidence" value="ECO:0007669"/>
    <property type="project" value="Ensembl"/>
</dbReference>
<dbReference type="GO" id="GO:0042802">
    <property type="term" value="F:identical protein binding"/>
    <property type="evidence" value="ECO:0007669"/>
    <property type="project" value="Ensembl"/>
</dbReference>
<feature type="domain" description="PH" evidence="42">
    <location>
        <begin position="1407"/>
        <end position="1516"/>
    </location>
</feature>
<evidence type="ECO:0000256" key="22">
    <source>
        <dbReference type="ARBA" id="ARBA00023137"/>
    </source>
</evidence>
<dbReference type="EC" id="2.7.10.1" evidence="6"/>
<dbReference type="FunFam" id="1.10.510.10:FF:002828">
    <property type="entry name" value="Receptor tyrosine-protein kinase erbB-2"/>
    <property type="match status" value="1"/>
</dbReference>
<organism evidence="45 46">
    <name type="scientific">Bos indicus x Bos taurus</name>
    <name type="common">Hybrid cattle</name>
    <dbReference type="NCBI Taxonomy" id="30522"/>
    <lineage>
        <taxon>Eukaryota</taxon>
        <taxon>Metazoa</taxon>
        <taxon>Chordata</taxon>
        <taxon>Craniata</taxon>
        <taxon>Vertebrata</taxon>
        <taxon>Euteleostomi</taxon>
        <taxon>Mammalia</taxon>
        <taxon>Eutheria</taxon>
        <taxon>Laurasiatheria</taxon>
        <taxon>Artiodactyla</taxon>
        <taxon>Ruminantia</taxon>
        <taxon>Pecora</taxon>
        <taxon>Bovidae</taxon>
        <taxon>Bovinae</taxon>
        <taxon>Bos</taxon>
    </lineage>
</organism>
<keyword evidence="20" id="KW-0805">Transcription regulation</keyword>
<dbReference type="GO" id="GO:0005654">
    <property type="term" value="C:nucleoplasm"/>
    <property type="evidence" value="ECO:0007669"/>
    <property type="project" value="Ensembl"/>
</dbReference>
<dbReference type="GO" id="GO:0031594">
    <property type="term" value="C:neuromuscular junction"/>
    <property type="evidence" value="ECO:0007669"/>
    <property type="project" value="Ensembl"/>
</dbReference>
<dbReference type="FunFam" id="2.10.220.10:FF:000010">
    <property type="entry name" value="Receptor protein-tyrosine kinase"/>
    <property type="match status" value="1"/>
</dbReference>
<comment type="similarity">
    <text evidence="5">Belongs to the GRB7/10/14 family.</text>
</comment>
<dbReference type="InterPro" id="IPR020635">
    <property type="entry name" value="Tyr_kinase_cat_dom"/>
</dbReference>
<evidence type="ECO:0000259" key="44">
    <source>
        <dbReference type="PROSITE" id="PS50200"/>
    </source>
</evidence>